<dbReference type="Gene3D" id="3.40.190.10">
    <property type="entry name" value="Periplasmic binding protein-like II"/>
    <property type="match status" value="2"/>
</dbReference>
<dbReference type="AlphaFoldDB" id="A0A077PK23"/>
<accession>A0A077PK23</accession>
<dbReference type="EMBL" id="CBSY010000227">
    <property type="protein sequence ID" value="CDH21368.1"/>
    <property type="molecule type" value="Genomic_DNA"/>
</dbReference>
<dbReference type="InterPro" id="IPR005119">
    <property type="entry name" value="LysR_subst-bd"/>
</dbReference>
<dbReference type="Gene3D" id="1.10.10.10">
    <property type="entry name" value="Winged helix-like DNA-binding domain superfamily/Winged helix DNA-binding domain"/>
    <property type="match status" value="1"/>
</dbReference>
<dbReference type="Pfam" id="PF03466">
    <property type="entry name" value="LysR_substrate"/>
    <property type="match status" value="1"/>
</dbReference>
<keyword evidence="7" id="KW-1185">Reference proteome</keyword>
<evidence type="ECO:0000256" key="3">
    <source>
        <dbReference type="ARBA" id="ARBA00023125"/>
    </source>
</evidence>
<dbReference type="GO" id="GO:0003677">
    <property type="term" value="F:DNA binding"/>
    <property type="evidence" value="ECO:0007669"/>
    <property type="project" value="UniProtKB-KW"/>
</dbReference>
<dbReference type="PRINTS" id="PR00039">
    <property type="entry name" value="HTHLYSR"/>
</dbReference>
<dbReference type="PANTHER" id="PTHR30579">
    <property type="entry name" value="TRANSCRIPTIONAL REGULATOR"/>
    <property type="match status" value="1"/>
</dbReference>
<dbReference type="PROSITE" id="PS50931">
    <property type="entry name" value="HTH_LYSR"/>
    <property type="match status" value="1"/>
</dbReference>
<proteinExistence type="inferred from homology"/>
<dbReference type="InterPro" id="IPR036388">
    <property type="entry name" value="WH-like_DNA-bd_sf"/>
</dbReference>
<dbReference type="RefSeq" id="WP_038182980.1">
    <property type="nucleotide sequence ID" value="NZ_CAWLZI010000037.1"/>
</dbReference>
<evidence type="ECO:0000313" key="6">
    <source>
        <dbReference type="EMBL" id="CDH21368.1"/>
    </source>
</evidence>
<reference evidence="6" key="1">
    <citation type="submission" date="2013-07" db="EMBL/GenBank/DDBJ databases">
        <title>Sub-species coevolution in mutualistic symbiosis.</title>
        <authorList>
            <person name="Murfin K."/>
            <person name="Klassen J."/>
            <person name="Lee M."/>
            <person name="Forst S."/>
            <person name="Stock P."/>
            <person name="Goodrich-Blair H."/>
        </authorList>
    </citation>
    <scope>NUCLEOTIDE SEQUENCE [LARGE SCALE GENOMIC DNA]</scope>
    <source>
        <strain evidence="6">Kraussei Quebec</strain>
    </source>
</reference>
<evidence type="ECO:0000259" key="5">
    <source>
        <dbReference type="PROSITE" id="PS50931"/>
    </source>
</evidence>
<keyword evidence="4" id="KW-0804">Transcription</keyword>
<evidence type="ECO:0000256" key="2">
    <source>
        <dbReference type="ARBA" id="ARBA00023015"/>
    </source>
</evidence>
<dbReference type="HOGENOM" id="CLU_039613_1_1_6"/>
<dbReference type="InterPro" id="IPR036390">
    <property type="entry name" value="WH_DNA-bd_sf"/>
</dbReference>
<dbReference type="SUPFAM" id="SSF53850">
    <property type="entry name" value="Periplasmic binding protein-like II"/>
    <property type="match status" value="1"/>
</dbReference>
<dbReference type="Proteomes" id="UP000028500">
    <property type="component" value="Unassembled WGS sequence"/>
</dbReference>
<sequence length="297" mass="33313">MKLDLRTDRLNGRGITLEQLRAFVYVATYGGFAKAGEELGRSQSTLSFSIKRLEEDIGCRLIDRRHGHLIGLTSEGKQFLLAAKDILFRMTQALQSVKKFQLRGQIAFGVPDDFSITNLHKVISWCQAEHPELKIEIISASSPMLLALLEKRQLDMVITKEIAGQPTNTNNNNILLIDSLHWVASKSIYFNEFQEIPLVIFSEGCVIRECAIKTLENVDKPYFLAYVSSSFENIKSAVEHGLGVSLLPLRALTDDLYVLSSEHGVPSVPAIKLVLHIAAQGDLYEFFADYLRRSLSE</sequence>
<comment type="caution">
    <text evidence="6">The sequence shown here is derived from an EMBL/GenBank/DDBJ whole genome shotgun (WGS) entry which is preliminary data.</text>
</comment>
<feature type="domain" description="HTH lysR-type" evidence="5">
    <location>
        <begin position="15"/>
        <end position="72"/>
    </location>
</feature>
<protein>
    <submittedName>
        <fullName evidence="6">Putative LysR family transcriptional regulator</fullName>
    </submittedName>
</protein>
<keyword evidence="3" id="KW-0238">DNA-binding</keyword>
<organism evidence="6 7">
    <name type="scientific">Xenorhabdus bovienii str. kraussei Quebec</name>
    <dbReference type="NCBI Taxonomy" id="1398203"/>
    <lineage>
        <taxon>Bacteria</taxon>
        <taxon>Pseudomonadati</taxon>
        <taxon>Pseudomonadota</taxon>
        <taxon>Gammaproteobacteria</taxon>
        <taxon>Enterobacterales</taxon>
        <taxon>Morganellaceae</taxon>
        <taxon>Xenorhabdus</taxon>
    </lineage>
</organism>
<comment type="similarity">
    <text evidence="1">Belongs to the LysR transcriptional regulatory family.</text>
</comment>
<name>A0A077PK23_XENBV</name>
<dbReference type="InterPro" id="IPR000847">
    <property type="entry name" value="LysR_HTH_N"/>
</dbReference>
<dbReference type="InterPro" id="IPR050176">
    <property type="entry name" value="LTTR"/>
</dbReference>
<evidence type="ECO:0000256" key="1">
    <source>
        <dbReference type="ARBA" id="ARBA00009437"/>
    </source>
</evidence>
<dbReference type="GO" id="GO:0003700">
    <property type="term" value="F:DNA-binding transcription factor activity"/>
    <property type="evidence" value="ECO:0007669"/>
    <property type="project" value="InterPro"/>
</dbReference>
<dbReference type="PANTHER" id="PTHR30579:SF7">
    <property type="entry name" value="HTH-TYPE TRANSCRIPTIONAL REGULATOR LRHA-RELATED"/>
    <property type="match status" value="1"/>
</dbReference>
<keyword evidence="2" id="KW-0805">Transcription regulation</keyword>
<dbReference type="SUPFAM" id="SSF46785">
    <property type="entry name" value="Winged helix' DNA-binding domain"/>
    <property type="match status" value="1"/>
</dbReference>
<gene>
    <name evidence="6" type="ORF">XBKQ1_390002</name>
</gene>
<evidence type="ECO:0000313" key="7">
    <source>
        <dbReference type="Proteomes" id="UP000028500"/>
    </source>
</evidence>
<evidence type="ECO:0000256" key="4">
    <source>
        <dbReference type="ARBA" id="ARBA00023163"/>
    </source>
</evidence>
<dbReference type="Pfam" id="PF00126">
    <property type="entry name" value="HTH_1"/>
    <property type="match status" value="1"/>
</dbReference>